<dbReference type="InterPro" id="IPR050951">
    <property type="entry name" value="Retrovirus_Pol_polyprotein"/>
</dbReference>
<keyword evidence="5" id="KW-1185">Reference proteome</keyword>
<dbReference type="Pfam" id="PF17919">
    <property type="entry name" value="RT_RNaseH_2"/>
    <property type="match status" value="1"/>
</dbReference>
<accession>A0A6J8EH20</accession>
<evidence type="ECO:0000313" key="5">
    <source>
        <dbReference type="Proteomes" id="UP000507470"/>
    </source>
</evidence>
<organism evidence="4 5">
    <name type="scientific">Mytilus coruscus</name>
    <name type="common">Sea mussel</name>
    <dbReference type="NCBI Taxonomy" id="42192"/>
    <lineage>
        <taxon>Eukaryota</taxon>
        <taxon>Metazoa</taxon>
        <taxon>Spiralia</taxon>
        <taxon>Lophotrochozoa</taxon>
        <taxon>Mollusca</taxon>
        <taxon>Bivalvia</taxon>
        <taxon>Autobranchia</taxon>
        <taxon>Pteriomorphia</taxon>
        <taxon>Mytilida</taxon>
        <taxon>Mytiloidea</taxon>
        <taxon>Mytilidae</taxon>
        <taxon>Mytilinae</taxon>
        <taxon>Mytilus</taxon>
    </lineage>
</organism>
<name>A0A6J8EH20_MYTCO</name>
<dbReference type="Gene3D" id="3.10.20.370">
    <property type="match status" value="1"/>
</dbReference>
<dbReference type="Pfam" id="PF00078">
    <property type="entry name" value="RVT_1"/>
    <property type="match status" value="1"/>
</dbReference>
<dbReference type="PANTHER" id="PTHR37984:SF5">
    <property type="entry name" value="PROTEIN NYNRIN-LIKE"/>
    <property type="match status" value="1"/>
</dbReference>
<protein>
    <submittedName>
        <fullName evidence="4">Uncharacterized protein</fullName>
    </submittedName>
</protein>
<sequence length="230" mass="26708">MVRQADSVHTDDKKINTELNDDKGEDFKSFRHELSDFKKELVFLTRDIKGMSGSKFFSTVDLKSGYYQIPVAKEDRPKTAFSFPGKFILKYADKAKSLYKVTEKNQKFVWTDDCQQSFEKLKNTLISAPILAYPTREDLFILDIDASNVGMGAVLSQLQDGIEKVICYFSKTFSRSERRYCVTRRELLAVMASIKHFHHYLYGKYFKVRSDHGALSWLFNFKNPESQLAR</sequence>
<dbReference type="PANTHER" id="PTHR37984">
    <property type="entry name" value="PROTEIN CBG26694"/>
    <property type="match status" value="1"/>
</dbReference>
<dbReference type="OrthoDB" id="6145342at2759"/>
<feature type="domain" description="Reverse transcriptase/retrotransposon-derived protein RNase H-like" evidence="3">
    <location>
        <begin position="110"/>
        <end position="208"/>
    </location>
</feature>
<dbReference type="Gene3D" id="3.30.70.270">
    <property type="match status" value="1"/>
</dbReference>
<dbReference type="AlphaFoldDB" id="A0A6J8EH20"/>
<dbReference type="SUPFAM" id="SSF56672">
    <property type="entry name" value="DNA/RNA polymerases"/>
    <property type="match status" value="1"/>
</dbReference>
<dbReference type="EMBL" id="CACVKT020009047">
    <property type="protein sequence ID" value="CAC5419628.1"/>
    <property type="molecule type" value="Genomic_DNA"/>
</dbReference>
<dbReference type="FunFam" id="3.10.20.370:FF:000001">
    <property type="entry name" value="Retrovirus-related Pol polyprotein from transposon 17.6-like protein"/>
    <property type="match status" value="1"/>
</dbReference>
<dbReference type="Proteomes" id="UP000507470">
    <property type="component" value="Unassembled WGS sequence"/>
</dbReference>
<dbReference type="GO" id="GO:0003824">
    <property type="term" value="F:catalytic activity"/>
    <property type="evidence" value="ECO:0007669"/>
    <property type="project" value="UniProtKB-KW"/>
</dbReference>
<evidence type="ECO:0000256" key="1">
    <source>
        <dbReference type="ARBA" id="ARBA00023268"/>
    </source>
</evidence>
<proteinExistence type="predicted"/>
<dbReference type="InterPro" id="IPR043128">
    <property type="entry name" value="Rev_trsase/Diguanyl_cyclase"/>
</dbReference>
<feature type="domain" description="Reverse transcriptase" evidence="2">
    <location>
        <begin position="10"/>
        <end position="100"/>
    </location>
</feature>
<reference evidence="4 5" key="1">
    <citation type="submission" date="2020-06" db="EMBL/GenBank/DDBJ databases">
        <authorList>
            <person name="Li R."/>
            <person name="Bekaert M."/>
        </authorList>
    </citation>
    <scope>NUCLEOTIDE SEQUENCE [LARGE SCALE GENOMIC DNA]</scope>
    <source>
        <strain evidence="5">wild</strain>
    </source>
</reference>
<dbReference type="InterPro" id="IPR000477">
    <property type="entry name" value="RT_dom"/>
</dbReference>
<evidence type="ECO:0000259" key="3">
    <source>
        <dbReference type="Pfam" id="PF17919"/>
    </source>
</evidence>
<evidence type="ECO:0000313" key="4">
    <source>
        <dbReference type="EMBL" id="CAC5419628.1"/>
    </source>
</evidence>
<gene>
    <name evidence="4" type="ORF">MCOR_51943</name>
</gene>
<dbReference type="CDD" id="cd09274">
    <property type="entry name" value="RNase_HI_RT_Ty3"/>
    <property type="match status" value="1"/>
</dbReference>
<keyword evidence="1" id="KW-0511">Multifunctional enzyme</keyword>
<dbReference type="InterPro" id="IPR043502">
    <property type="entry name" value="DNA/RNA_pol_sf"/>
</dbReference>
<dbReference type="InterPro" id="IPR041577">
    <property type="entry name" value="RT_RNaseH_2"/>
</dbReference>
<evidence type="ECO:0000259" key="2">
    <source>
        <dbReference type="Pfam" id="PF00078"/>
    </source>
</evidence>